<dbReference type="RefSeq" id="WP_284482905.1">
    <property type="nucleotide sequence ID" value="NZ_JASNJD010000023.1"/>
</dbReference>
<dbReference type="Gene3D" id="3.40.50.300">
    <property type="entry name" value="P-loop containing nucleotide triphosphate hydrolases"/>
    <property type="match status" value="1"/>
</dbReference>
<dbReference type="EMBL" id="JASNJD010000023">
    <property type="protein sequence ID" value="MDK3020214.1"/>
    <property type="molecule type" value="Genomic_DNA"/>
</dbReference>
<dbReference type="Proteomes" id="UP001243757">
    <property type="component" value="Unassembled WGS sequence"/>
</dbReference>
<gene>
    <name evidence="2" type="ORF">QO033_21235</name>
</gene>
<evidence type="ECO:0000313" key="2">
    <source>
        <dbReference type="EMBL" id="MDK3020214.1"/>
    </source>
</evidence>
<dbReference type="InterPro" id="IPR027417">
    <property type="entry name" value="P-loop_NTPase"/>
</dbReference>
<keyword evidence="2" id="KW-0808">Transferase</keyword>
<keyword evidence="3" id="KW-1185">Reference proteome</keyword>
<organism evidence="2 3">
    <name type="scientific">Pseudodonghicola flavimaris</name>
    <dbReference type="NCBI Taxonomy" id="3050036"/>
    <lineage>
        <taxon>Bacteria</taxon>
        <taxon>Pseudomonadati</taxon>
        <taxon>Pseudomonadota</taxon>
        <taxon>Alphaproteobacteria</taxon>
        <taxon>Rhodobacterales</taxon>
        <taxon>Paracoccaceae</taxon>
        <taxon>Pseudodonghicola</taxon>
    </lineage>
</organism>
<dbReference type="SUPFAM" id="SSF53795">
    <property type="entry name" value="PEP carboxykinase-like"/>
    <property type="match status" value="1"/>
</dbReference>
<name>A0ABT7F6I9_9RHOB</name>
<keyword evidence="2" id="KW-0418">Kinase</keyword>
<evidence type="ECO:0000313" key="3">
    <source>
        <dbReference type="Proteomes" id="UP001243757"/>
    </source>
</evidence>
<dbReference type="Pfam" id="PF07475">
    <property type="entry name" value="Hpr_kinase_C"/>
    <property type="match status" value="1"/>
</dbReference>
<dbReference type="PANTHER" id="PTHR30305">
    <property type="entry name" value="PROTEIN YJDM-RELATED"/>
    <property type="match status" value="1"/>
</dbReference>
<dbReference type="InterPro" id="IPR011104">
    <property type="entry name" value="Hpr_kin/Pase_C"/>
</dbReference>
<comment type="caution">
    <text evidence="2">The sequence shown here is derived from an EMBL/GenBank/DDBJ whole genome shotgun (WGS) entry which is preliminary data.</text>
</comment>
<sequence>MPQDAAAAEVLHASCVALAGRALLITGRSGSGKSGLSLELMARGARLVADDRVQLRRDGAAVIASVPAAIAGMIEARGLGLLHADPAGPTPVFACLDLDRQEPERLPQLRHTVLLGVPVTLLLRPDTPHLAAGLIQFLASGRRTL</sequence>
<accession>A0ABT7F6I9</accession>
<dbReference type="PANTHER" id="PTHR30305:SF1">
    <property type="entry name" value="HPR KINASE_PHOSPHORYLASE"/>
    <property type="match status" value="1"/>
</dbReference>
<dbReference type="CDD" id="cd01918">
    <property type="entry name" value="HprK_C"/>
    <property type="match status" value="1"/>
</dbReference>
<dbReference type="GO" id="GO:0016301">
    <property type="term" value="F:kinase activity"/>
    <property type="evidence" value="ECO:0007669"/>
    <property type="project" value="UniProtKB-KW"/>
</dbReference>
<feature type="domain" description="HPr kinase/phosphorylase C-terminal" evidence="1">
    <location>
        <begin position="6"/>
        <end position="83"/>
    </location>
</feature>
<proteinExistence type="predicted"/>
<protein>
    <submittedName>
        <fullName evidence="2">Serine kinase</fullName>
    </submittedName>
</protein>
<reference evidence="2 3" key="1">
    <citation type="submission" date="2023-05" db="EMBL/GenBank/DDBJ databases">
        <title>Pseudodonghicola sp. nov.</title>
        <authorList>
            <person name="Huang J."/>
        </authorList>
    </citation>
    <scope>NUCLEOTIDE SEQUENCE [LARGE SCALE GENOMIC DNA]</scope>
    <source>
        <strain evidence="2 3">IC7</strain>
    </source>
</reference>
<evidence type="ECO:0000259" key="1">
    <source>
        <dbReference type="Pfam" id="PF07475"/>
    </source>
</evidence>